<accession>A0A3N2BXW6</accession>
<evidence type="ECO:0000313" key="2">
    <source>
        <dbReference type="EMBL" id="ROR80100.1"/>
    </source>
</evidence>
<dbReference type="EMBL" id="RKHL01000001">
    <property type="protein sequence ID" value="ROR80100.1"/>
    <property type="molecule type" value="Genomic_DNA"/>
</dbReference>
<dbReference type="AlphaFoldDB" id="A0A3N2BXW6"/>
<protein>
    <submittedName>
        <fullName evidence="2">Uncharacterized protein</fullName>
    </submittedName>
</protein>
<evidence type="ECO:0000313" key="3">
    <source>
        <dbReference type="Proteomes" id="UP000266915"/>
    </source>
</evidence>
<keyword evidence="1" id="KW-0472">Membrane</keyword>
<proteinExistence type="predicted"/>
<dbReference type="Proteomes" id="UP000266915">
    <property type="component" value="Unassembled WGS sequence"/>
</dbReference>
<feature type="transmembrane region" description="Helical" evidence="1">
    <location>
        <begin position="79"/>
        <end position="100"/>
    </location>
</feature>
<feature type="transmembrane region" description="Helical" evidence="1">
    <location>
        <begin position="24"/>
        <end position="42"/>
    </location>
</feature>
<gene>
    <name evidence="2" type="ORF">EDD42_0133</name>
</gene>
<comment type="caution">
    <text evidence="2">The sequence shown here is derived from an EMBL/GenBank/DDBJ whole genome shotgun (WGS) entry which is preliminary data.</text>
</comment>
<evidence type="ECO:0000256" key="1">
    <source>
        <dbReference type="SAM" id="Phobius"/>
    </source>
</evidence>
<sequence length="147" mass="15017">MNHGDAQDRLNAARDASRRAARQGALGTAIITAVLVIALGVVVDLDMLWLLGIVALGFVALSVSRPLKLRLDWSDRVGALLLTASGVAVAAVYVLVQWAARSADLVAPNTLSALAAAVVVFAACLPALIRLASGGPSVGARPRTGDA</sequence>
<organism evidence="2 3">
    <name type="scientific">Plantibacter flavus</name>
    <dbReference type="NCBI Taxonomy" id="150123"/>
    <lineage>
        <taxon>Bacteria</taxon>
        <taxon>Bacillati</taxon>
        <taxon>Actinomycetota</taxon>
        <taxon>Actinomycetes</taxon>
        <taxon>Micrococcales</taxon>
        <taxon>Microbacteriaceae</taxon>
        <taxon>Plantibacter</taxon>
    </lineage>
</organism>
<keyword evidence="3" id="KW-1185">Reference proteome</keyword>
<keyword evidence="1" id="KW-0812">Transmembrane</keyword>
<name>A0A3N2BXW6_9MICO</name>
<feature type="transmembrane region" description="Helical" evidence="1">
    <location>
        <begin position="48"/>
        <end position="67"/>
    </location>
</feature>
<reference evidence="2 3" key="1">
    <citation type="submission" date="2018-11" db="EMBL/GenBank/DDBJ databases">
        <title>Sequencing the genomes of 1000 actinobacteria strains.</title>
        <authorList>
            <person name="Klenk H.-P."/>
        </authorList>
    </citation>
    <scope>NUCLEOTIDE SEQUENCE [LARGE SCALE GENOMIC DNA]</scope>
    <source>
        <strain evidence="2 3">DSM 14012</strain>
    </source>
</reference>
<feature type="transmembrane region" description="Helical" evidence="1">
    <location>
        <begin position="112"/>
        <end position="133"/>
    </location>
</feature>
<keyword evidence="1" id="KW-1133">Transmembrane helix</keyword>